<dbReference type="GO" id="GO:0006310">
    <property type="term" value="P:DNA recombination"/>
    <property type="evidence" value="ECO:0007669"/>
    <property type="project" value="UniProtKB-KW"/>
</dbReference>
<dbReference type="InterPro" id="IPR013762">
    <property type="entry name" value="Integrase-like_cat_sf"/>
</dbReference>
<comment type="caution">
    <text evidence="2">The sequence shown here is derived from an EMBL/GenBank/DDBJ whole genome shotgun (WGS) entry which is preliminary data.</text>
</comment>
<sequence>MAYTILHLSRNNQRTHLIVDDVTTLPVMFATIYGMNELSKKSLGTQENILCSLRFFYVYYYKKHKQTFDYDFYRSGYNISCFIRELDGFFTYLLGKQHLSDETDIISNGFLHSALSRTNKSTYGNHVRNVGRFLKYLNYRYMNLAYQDMSPTEAHQINQANHRDLAARIKVFNRVEVSRNEPAHRYKSITSQQSIELTNMLIPSTPEFSDIETGELFTAVVNPQNPFDSGFQQYRNYLIHRLMFNYGLRVGEVQLLMKDCVGPTLPDSRGNIRFILIVQNLRDDVVDPRKQQPSLKTEHSQRQIELTEDDFIMFTIYMEQYRSPLFEEKKIVDHEFVFIKGSGRLTPLTYDAIRTFYKEKIDPAFIALFPHYRTKSNKNINNMVNITPHVGRHTWANITLEFIYNSLLSESLILAQDYGIRARMNGVLEPAIEQLRAVADDAGILNHPLLKELVRRKEHVNQVMARIEMAKAGGLFNR</sequence>
<evidence type="ECO:0000256" key="1">
    <source>
        <dbReference type="ARBA" id="ARBA00023172"/>
    </source>
</evidence>
<keyword evidence="1" id="KW-0233">DNA recombination</keyword>
<dbReference type="AlphaFoldDB" id="A0A6G4LKS4"/>
<dbReference type="GO" id="GO:0015074">
    <property type="term" value="P:DNA integration"/>
    <property type="evidence" value="ECO:0007669"/>
    <property type="project" value="InterPro"/>
</dbReference>
<evidence type="ECO:0000313" key="2">
    <source>
        <dbReference type="EMBL" id="NGE61011.1"/>
    </source>
</evidence>
<dbReference type="EMBL" id="JAAJSZ010000008">
    <property type="protein sequence ID" value="NGE61011.1"/>
    <property type="molecule type" value="Genomic_DNA"/>
</dbReference>
<protein>
    <submittedName>
        <fullName evidence="2">Site-specific integrase</fullName>
    </submittedName>
</protein>
<name>A0A6G4LKS4_9ENTR</name>
<organism evidence="2">
    <name type="scientific">Enterobacter hormaechei</name>
    <dbReference type="NCBI Taxonomy" id="158836"/>
    <lineage>
        <taxon>Bacteria</taxon>
        <taxon>Pseudomonadati</taxon>
        <taxon>Pseudomonadota</taxon>
        <taxon>Gammaproteobacteria</taxon>
        <taxon>Enterobacterales</taxon>
        <taxon>Enterobacteriaceae</taxon>
        <taxon>Enterobacter</taxon>
        <taxon>Enterobacter cloacae complex</taxon>
    </lineage>
</organism>
<dbReference type="GO" id="GO:0003677">
    <property type="term" value="F:DNA binding"/>
    <property type="evidence" value="ECO:0007669"/>
    <property type="project" value="InterPro"/>
</dbReference>
<dbReference type="Gene3D" id="1.10.443.10">
    <property type="entry name" value="Intergrase catalytic core"/>
    <property type="match status" value="1"/>
</dbReference>
<reference evidence="2" key="1">
    <citation type="submission" date="2020-02" db="EMBL/GenBank/DDBJ databases">
        <title>WGS of Carbapenem-Resistant Entrobacteriaceae.</title>
        <authorList>
            <person name="Tokajian S."/>
            <person name="El Chaar M."/>
            <person name="El Khoury M."/>
        </authorList>
    </citation>
    <scope>NUCLEOTIDE SEQUENCE</scope>
    <source>
        <strain evidence="2">EHM_24</strain>
    </source>
</reference>
<gene>
    <name evidence="2" type="ORF">G5638_17955</name>
</gene>
<dbReference type="InterPro" id="IPR011010">
    <property type="entry name" value="DNA_brk_join_enz"/>
</dbReference>
<dbReference type="SUPFAM" id="SSF56349">
    <property type="entry name" value="DNA breaking-rejoining enzymes"/>
    <property type="match status" value="1"/>
</dbReference>
<dbReference type="RefSeq" id="WP_080396122.1">
    <property type="nucleotide sequence ID" value="NZ_CAYQIB010000004.1"/>
</dbReference>
<accession>A0A6G4LKS4</accession>
<proteinExistence type="predicted"/>